<dbReference type="PANTHER" id="PTHR39290">
    <property type="entry name" value="C3H1-TYPE DOMAIN-CONTAINING PROTEIN-RELATED"/>
    <property type="match status" value="1"/>
</dbReference>
<dbReference type="OrthoDB" id="544602at2759"/>
<dbReference type="Gene3D" id="3.40.50.150">
    <property type="entry name" value="Vaccinia Virus protein VP39"/>
    <property type="match status" value="1"/>
</dbReference>
<dbReference type="InParanoid" id="A0A2K3D4V7"/>
<gene>
    <name evidence="2" type="ORF">CHLRE_12g532300v5</name>
</gene>
<evidence type="ECO:0000313" key="3">
    <source>
        <dbReference type="Proteomes" id="UP000006906"/>
    </source>
</evidence>
<organism evidence="2 3">
    <name type="scientific">Chlamydomonas reinhardtii</name>
    <name type="common">Chlamydomonas smithii</name>
    <dbReference type="NCBI Taxonomy" id="3055"/>
    <lineage>
        <taxon>Eukaryota</taxon>
        <taxon>Viridiplantae</taxon>
        <taxon>Chlorophyta</taxon>
        <taxon>core chlorophytes</taxon>
        <taxon>Chlorophyceae</taxon>
        <taxon>CS clade</taxon>
        <taxon>Chlamydomonadales</taxon>
        <taxon>Chlamydomonadaceae</taxon>
        <taxon>Chlamydomonas</taxon>
    </lineage>
</organism>
<feature type="compositionally biased region" description="Basic and acidic residues" evidence="1">
    <location>
        <begin position="312"/>
        <end position="321"/>
    </location>
</feature>
<reference evidence="2 3" key="1">
    <citation type="journal article" date="2007" name="Science">
        <title>The Chlamydomonas genome reveals the evolution of key animal and plant functions.</title>
        <authorList>
            <person name="Merchant S.S."/>
            <person name="Prochnik S.E."/>
            <person name="Vallon O."/>
            <person name="Harris E.H."/>
            <person name="Karpowicz S.J."/>
            <person name="Witman G.B."/>
            <person name="Terry A."/>
            <person name="Salamov A."/>
            <person name="Fritz-Laylin L.K."/>
            <person name="Marechal-Drouard L."/>
            <person name="Marshall W.F."/>
            <person name="Qu L.H."/>
            <person name="Nelson D.R."/>
            <person name="Sanderfoot A.A."/>
            <person name="Spalding M.H."/>
            <person name="Kapitonov V.V."/>
            <person name="Ren Q."/>
            <person name="Ferris P."/>
            <person name="Lindquist E."/>
            <person name="Shapiro H."/>
            <person name="Lucas S.M."/>
            <person name="Grimwood J."/>
            <person name="Schmutz J."/>
            <person name="Cardol P."/>
            <person name="Cerutti H."/>
            <person name="Chanfreau G."/>
            <person name="Chen C.L."/>
            <person name="Cognat V."/>
            <person name="Croft M.T."/>
            <person name="Dent R."/>
            <person name="Dutcher S."/>
            <person name="Fernandez E."/>
            <person name="Fukuzawa H."/>
            <person name="Gonzalez-Ballester D."/>
            <person name="Gonzalez-Halphen D."/>
            <person name="Hallmann A."/>
            <person name="Hanikenne M."/>
            <person name="Hippler M."/>
            <person name="Inwood W."/>
            <person name="Jabbari K."/>
            <person name="Kalanon M."/>
            <person name="Kuras R."/>
            <person name="Lefebvre P.A."/>
            <person name="Lemaire S.D."/>
            <person name="Lobanov A.V."/>
            <person name="Lohr M."/>
            <person name="Manuell A."/>
            <person name="Meier I."/>
            <person name="Mets L."/>
            <person name="Mittag M."/>
            <person name="Mittelmeier T."/>
            <person name="Moroney J.V."/>
            <person name="Moseley J."/>
            <person name="Napoli C."/>
            <person name="Nedelcu A.M."/>
            <person name="Niyogi K."/>
            <person name="Novoselov S.V."/>
            <person name="Paulsen I.T."/>
            <person name="Pazour G."/>
            <person name="Purton S."/>
            <person name="Ral J.P."/>
            <person name="Riano-Pachon D.M."/>
            <person name="Riekhof W."/>
            <person name="Rymarquis L."/>
            <person name="Schroda M."/>
            <person name="Stern D."/>
            <person name="Umen J."/>
            <person name="Willows R."/>
            <person name="Wilson N."/>
            <person name="Zimmer S.L."/>
            <person name="Allmer J."/>
            <person name="Balk J."/>
            <person name="Bisova K."/>
            <person name="Chen C.J."/>
            <person name="Elias M."/>
            <person name="Gendler K."/>
            <person name="Hauser C."/>
            <person name="Lamb M.R."/>
            <person name="Ledford H."/>
            <person name="Long J.C."/>
            <person name="Minagawa J."/>
            <person name="Page M.D."/>
            <person name="Pan J."/>
            <person name="Pootakham W."/>
            <person name="Roje S."/>
            <person name="Rose A."/>
            <person name="Stahlberg E."/>
            <person name="Terauchi A.M."/>
            <person name="Yang P."/>
            <person name="Ball S."/>
            <person name="Bowler C."/>
            <person name="Dieckmann C.L."/>
            <person name="Gladyshev V.N."/>
            <person name="Green P."/>
            <person name="Jorgensen R."/>
            <person name="Mayfield S."/>
            <person name="Mueller-Roeber B."/>
            <person name="Rajamani S."/>
            <person name="Sayre R.T."/>
            <person name="Brokstein P."/>
            <person name="Dubchak I."/>
            <person name="Goodstein D."/>
            <person name="Hornick L."/>
            <person name="Huang Y.W."/>
            <person name="Jhaveri J."/>
            <person name="Luo Y."/>
            <person name="Martinez D."/>
            <person name="Ngau W.C."/>
            <person name="Otillar B."/>
            <person name="Poliakov A."/>
            <person name="Porter A."/>
            <person name="Szajkowski L."/>
            <person name="Werner G."/>
            <person name="Zhou K."/>
            <person name="Grigoriev I.V."/>
            <person name="Rokhsar D.S."/>
            <person name="Grossman A.R."/>
        </authorList>
    </citation>
    <scope>NUCLEOTIDE SEQUENCE [LARGE SCALE GENOMIC DNA]</scope>
    <source>
        <strain evidence="3">CC-503</strain>
    </source>
</reference>
<dbReference type="AlphaFoldDB" id="A0A2K3D4V7"/>
<feature type="region of interest" description="Disordered" evidence="1">
    <location>
        <begin position="312"/>
        <end position="366"/>
    </location>
</feature>
<evidence type="ECO:0000256" key="1">
    <source>
        <dbReference type="SAM" id="MobiDB-lite"/>
    </source>
</evidence>
<feature type="region of interest" description="Disordered" evidence="1">
    <location>
        <begin position="34"/>
        <end position="75"/>
    </location>
</feature>
<feature type="compositionally biased region" description="Acidic residues" evidence="1">
    <location>
        <begin position="322"/>
        <end position="351"/>
    </location>
</feature>
<sequence>MLRCQRIAGSPAGLALEPVAVPLLARLSSRVARPTGGALRSTHATDELQPQRRGIACSAASSEDQEAPDDDGQQRRIKRDALFARLTQPHDPDNALLRLWEAWARDARFLNDRFAFFDPEYTRQDNEHEKEGTMYMRRVAIRDYAYAVPSAEALDVIAQESGGRVVEVGAGTGYWAWLLSRRGVDVVAVDTGGEMFFQDSPAAREALPFIIGAKRYFPEMQECDGPEFLARHGGCPDRALLMCWVSSAVGEASLAAYRGDTVVAVGETDMGCTWELNTEEHPEWRQVRYVPLPQWPRIRDDMRVYRRVRPVDGEEEGKREGEEGEEGEGEEGEGGEGEEGEEGEGEGEEVGEASHQEPQQKRRRRPWRRLQWRRSVERVVP</sequence>
<evidence type="ECO:0000313" key="2">
    <source>
        <dbReference type="EMBL" id="PNW75576.1"/>
    </source>
</evidence>
<proteinExistence type="predicted"/>
<dbReference type="KEGG" id="cre:CHLRE_12g532300v5"/>
<dbReference type="Gramene" id="PNW75576">
    <property type="protein sequence ID" value="PNW75576"/>
    <property type="gene ID" value="CHLRE_12g532300v5"/>
</dbReference>
<dbReference type="SUPFAM" id="SSF53335">
    <property type="entry name" value="S-adenosyl-L-methionine-dependent methyltransferases"/>
    <property type="match status" value="1"/>
</dbReference>
<dbReference type="Proteomes" id="UP000006906">
    <property type="component" value="Chromosome 12"/>
</dbReference>
<dbReference type="PANTHER" id="PTHR39290:SF6">
    <property type="entry name" value="S-ADENOSYL-L-METHIONINE-DEPENDENT METHYLTRANSFERASES SUPERFAMILY PROTEIN"/>
    <property type="match status" value="1"/>
</dbReference>
<name>A0A2K3D4V7_CHLRE</name>
<protein>
    <submittedName>
        <fullName evidence="2">Uncharacterized protein</fullName>
    </submittedName>
</protein>
<dbReference type="ExpressionAtlas" id="A0A2K3D4V7">
    <property type="expression patterns" value="differential"/>
</dbReference>
<dbReference type="EMBL" id="CM008973">
    <property type="protein sequence ID" value="PNW75576.1"/>
    <property type="molecule type" value="Genomic_DNA"/>
</dbReference>
<dbReference type="InterPro" id="IPR029063">
    <property type="entry name" value="SAM-dependent_MTases_sf"/>
</dbReference>
<dbReference type="RefSeq" id="XP_042918679.1">
    <property type="nucleotide sequence ID" value="XM_043068584.1"/>
</dbReference>
<dbReference type="GeneID" id="5718556"/>
<keyword evidence="3" id="KW-1185">Reference proteome</keyword>
<accession>A0A2K3D4V7</accession>